<dbReference type="RefSeq" id="WP_168630109.1">
    <property type="nucleotide sequence ID" value="NZ_BONL01000001.1"/>
</dbReference>
<evidence type="ECO:0000259" key="7">
    <source>
        <dbReference type="Pfam" id="PF01035"/>
    </source>
</evidence>
<keyword evidence="4" id="KW-0227">DNA damage</keyword>
<feature type="domain" description="Methylated-DNA-[protein]-cysteine S-methyltransferase DNA binding" evidence="7">
    <location>
        <begin position="90"/>
        <end position="169"/>
    </location>
</feature>
<evidence type="ECO:0000256" key="1">
    <source>
        <dbReference type="ARBA" id="ARBA00001286"/>
    </source>
</evidence>
<dbReference type="AlphaFoldDB" id="A0A7X6KVQ3"/>
<name>A0A7X6KVQ3_9CELL</name>
<dbReference type="Pfam" id="PF01035">
    <property type="entry name" value="DNA_binding_1"/>
    <property type="match status" value="1"/>
</dbReference>
<dbReference type="GO" id="GO:0032259">
    <property type="term" value="P:methylation"/>
    <property type="evidence" value="ECO:0007669"/>
    <property type="project" value="UniProtKB-KW"/>
</dbReference>
<keyword evidence="3 8" id="KW-0808">Transferase</keyword>
<dbReference type="NCBIfam" id="TIGR00589">
    <property type="entry name" value="ogt"/>
    <property type="match status" value="1"/>
</dbReference>
<sequence length="175" mass="17878">MTTSTAPLSALVLPTPAGPLAVLLTPEDGVVRAAGFAPVADMTARLDARLRTRGVQQVAATGPIADAVARYAAGDLDALAEVPVSQPGGPFTQRAWQVMREIAPGETLTYAELAQAAGSPTAVRAAGSACARNLIAPFVPCHRVLRTGGAMGGYYYGLDVKRALLAHESGLLSAA</sequence>
<evidence type="ECO:0000313" key="8">
    <source>
        <dbReference type="EMBL" id="NKY22980.1"/>
    </source>
</evidence>
<dbReference type="Proteomes" id="UP000581206">
    <property type="component" value="Unassembled WGS sequence"/>
</dbReference>
<keyword evidence="9" id="KW-1185">Reference proteome</keyword>
<comment type="catalytic activity">
    <reaction evidence="6">
        <text>a 6-O-methyl-2'-deoxyguanosine in DNA + L-cysteinyl-[protein] = S-methyl-L-cysteinyl-[protein] + a 2'-deoxyguanosine in DNA</text>
        <dbReference type="Rhea" id="RHEA:24000"/>
        <dbReference type="Rhea" id="RHEA-COMP:10131"/>
        <dbReference type="Rhea" id="RHEA-COMP:10132"/>
        <dbReference type="Rhea" id="RHEA-COMP:11367"/>
        <dbReference type="Rhea" id="RHEA-COMP:11368"/>
        <dbReference type="ChEBI" id="CHEBI:29950"/>
        <dbReference type="ChEBI" id="CHEBI:82612"/>
        <dbReference type="ChEBI" id="CHEBI:85445"/>
        <dbReference type="ChEBI" id="CHEBI:85448"/>
        <dbReference type="EC" id="2.1.1.63"/>
    </reaction>
</comment>
<evidence type="ECO:0000256" key="6">
    <source>
        <dbReference type="ARBA" id="ARBA00049348"/>
    </source>
</evidence>
<dbReference type="PROSITE" id="PS00374">
    <property type="entry name" value="MGMT"/>
    <property type="match status" value="1"/>
</dbReference>
<evidence type="ECO:0000256" key="5">
    <source>
        <dbReference type="ARBA" id="ARBA00023204"/>
    </source>
</evidence>
<dbReference type="Gene3D" id="1.10.10.10">
    <property type="entry name" value="Winged helix-like DNA-binding domain superfamily/Winged helix DNA-binding domain"/>
    <property type="match status" value="1"/>
</dbReference>
<gene>
    <name evidence="8" type="ORF">HGA03_09940</name>
</gene>
<dbReference type="InterPro" id="IPR014048">
    <property type="entry name" value="MethylDNA_cys_MeTrfase_DNA-bd"/>
</dbReference>
<accession>A0A7X6KVQ3</accession>
<keyword evidence="5" id="KW-0234">DNA repair</keyword>
<protein>
    <submittedName>
        <fullName evidence="8">Methylated-DNA--[protein]-cysteine S-methyltransferase</fullName>
    </submittedName>
</protein>
<proteinExistence type="predicted"/>
<dbReference type="InterPro" id="IPR036388">
    <property type="entry name" value="WH-like_DNA-bd_sf"/>
</dbReference>
<reference evidence="8 9" key="1">
    <citation type="submission" date="2020-04" db="EMBL/GenBank/DDBJ databases">
        <title>MicrobeNet Type strains.</title>
        <authorList>
            <person name="Nicholson A.C."/>
        </authorList>
    </citation>
    <scope>NUCLEOTIDE SEQUENCE [LARGE SCALE GENOMIC DNA]</scope>
    <source>
        <strain evidence="8 9">ATCC BAA-788</strain>
    </source>
</reference>
<keyword evidence="2 8" id="KW-0489">Methyltransferase</keyword>
<evidence type="ECO:0000256" key="3">
    <source>
        <dbReference type="ARBA" id="ARBA00022679"/>
    </source>
</evidence>
<comment type="caution">
    <text evidence="8">The sequence shown here is derived from an EMBL/GenBank/DDBJ whole genome shotgun (WGS) entry which is preliminary data.</text>
</comment>
<dbReference type="InterPro" id="IPR001497">
    <property type="entry name" value="MethylDNA_cys_MeTrfase_AS"/>
</dbReference>
<comment type="catalytic activity">
    <reaction evidence="1">
        <text>a 4-O-methyl-thymidine in DNA + L-cysteinyl-[protein] = a thymidine in DNA + S-methyl-L-cysteinyl-[protein]</text>
        <dbReference type="Rhea" id="RHEA:53428"/>
        <dbReference type="Rhea" id="RHEA-COMP:10131"/>
        <dbReference type="Rhea" id="RHEA-COMP:10132"/>
        <dbReference type="Rhea" id="RHEA-COMP:13555"/>
        <dbReference type="Rhea" id="RHEA-COMP:13556"/>
        <dbReference type="ChEBI" id="CHEBI:29950"/>
        <dbReference type="ChEBI" id="CHEBI:82612"/>
        <dbReference type="ChEBI" id="CHEBI:137386"/>
        <dbReference type="ChEBI" id="CHEBI:137387"/>
        <dbReference type="EC" id="2.1.1.63"/>
    </reaction>
</comment>
<dbReference type="GO" id="GO:0003908">
    <property type="term" value="F:methylated-DNA-[protein]-cysteine S-methyltransferase activity"/>
    <property type="evidence" value="ECO:0007669"/>
    <property type="project" value="UniProtKB-EC"/>
</dbReference>
<evidence type="ECO:0000313" key="9">
    <source>
        <dbReference type="Proteomes" id="UP000581206"/>
    </source>
</evidence>
<dbReference type="CDD" id="cd06445">
    <property type="entry name" value="ATase"/>
    <property type="match status" value="1"/>
</dbReference>
<evidence type="ECO:0000256" key="4">
    <source>
        <dbReference type="ARBA" id="ARBA00022763"/>
    </source>
</evidence>
<dbReference type="GO" id="GO:0006281">
    <property type="term" value="P:DNA repair"/>
    <property type="evidence" value="ECO:0007669"/>
    <property type="project" value="UniProtKB-KW"/>
</dbReference>
<dbReference type="PANTHER" id="PTHR10815:SF13">
    <property type="entry name" value="METHYLATED-DNA--PROTEIN-CYSTEINE METHYLTRANSFERASE"/>
    <property type="match status" value="1"/>
</dbReference>
<dbReference type="EMBL" id="JAAXOX010000004">
    <property type="protein sequence ID" value="NKY22980.1"/>
    <property type="molecule type" value="Genomic_DNA"/>
</dbReference>
<organism evidence="8 9">
    <name type="scientific">Cellulomonas denverensis</name>
    <dbReference type="NCBI Taxonomy" id="264297"/>
    <lineage>
        <taxon>Bacteria</taxon>
        <taxon>Bacillati</taxon>
        <taxon>Actinomycetota</taxon>
        <taxon>Actinomycetes</taxon>
        <taxon>Micrococcales</taxon>
        <taxon>Cellulomonadaceae</taxon>
        <taxon>Cellulomonas</taxon>
    </lineage>
</organism>
<evidence type="ECO:0000256" key="2">
    <source>
        <dbReference type="ARBA" id="ARBA00022603"/>
    </source>
</evidence>
<dbReference type="PANTHER" id="PTHR10815">
    <property type="entry name" value="METHYLATED-DNA--PROTEIN-CYSTEINE METHYLTRANSFERASE"/>
    <property type="match status" value="1"/>
</dbReference>
<dbReference type="SUPFAM" id="SSF46767">
    <property type="entry name" value="Methylated DNA-protein cysteine methyltransferase, C-terminal domain"/>
    <property type="match status" value="1"/>
</dbReference>
<dbReference type="InterPro" id="IPR036217">
    <property type="entry name" value="MethylDNA_cys_MeTrfase_DNAb"/>
</dbReference>